<evidence type="ECO:0000313" key="2">
    <source>
        <dbReference type="EMBL" id="BAG08995.1"/>
    </source>
</evidence>
<feature type="transmembrane region" description="Helical" evidence="1">
    <location>
        <begin position="44"/>
        <end position="67"/>
    </location>
</feature>
<protein>
    <submittedName>
        <fullName evidence="2">Uncharacterized protein</fullName>
    </submittedName>
</protein>
<dbReference type="STRING" id="334413.FMG_1577"/>
<dbReference type="EMBL" id="AP008971">
    <property type="protein sequence ID" value="BAG08995.1"/>
    <property type="molecule type" value="Genomic_DNA"/>
</dbReference>
<dbReference type="AlphaFoldDB" id="B0S3Q5"/>
<organism evidence="2 3">
    <name type="scientific">Finegoldia magna (strain ATCC 29328 / DSM 20472 / WAL 2508)</name>
    <name type="common">Peptostreptococcus magnus</name>
    <dbReference type="NCBI Taxonomy" id="334413"/>
    <lineage>
        <taxon>Bacteria</taxon>
        <taxon>Bacillati</taxon>
        <taxon>Bacillota</taxon>
        <taxon>Tissierellia</taxon>
        <taxon>Tissierellales</taxon>
        <taxon>Peptoniphilaceae</taxon>
        <taxon>Finegoldia</taxon>
    </lineage>
</organism>
<sequence length="119" mass="13498">MPAQEMVAQEIYEITRNYAVVTAVFLIISILGLYLSLKRKDNGILHIMTTVFLTALAFAMMCMNFTITLLHDGFSSNDSMLVNFCLYGWLLSLVLVGISAIISSRNILKQRKKQQKLNY</sequence>
<proteinExistence type="predicted"/>
<dbReference type="Proteomes" id="UP000001319">
    <property type="component" value="Chromosome"/>
</dbReference>
<feature type="transmembrane region" description="Helical" evidence="1">
    <location>
        <begin position="18"/>
        <end position="37"/>
    </location>
</feature>
<accession>B0S3Q5</accession>
<dbReference type="Gene3D" id="1.20.1070.10">
    <property type="entry name" value="Rhodopsin 7-helix transmembrane proteins"/>
    <property type="match status" value="1"/>
</dbReference>
<evidence type="ECO:0000256" key="1">
    <source>
        <dbReference type="SAM" id="Phobius"/>
    </source>
</evidence>
<feature type="transmembrane region" description="Helical" evidence="1">
    <location>
        <begin position="87"/>
        <end position="108"/>
    </location>
</feature>
<dbReference type="KEGG" id="fma:FMG_1577"/>
<evidence type="ECO:0000313" key="3">
    <source>
        <dbReference type="Proteomes" id="UP000001319"/>
    </source>
</evidence>
<reference evidence="2 3" key="1">
    <citation type="journal article" date="2008" name="DNA Res.">
        <title>Complete genome sequence of Finegoldia magna, an anaerobic opportunistic pathogen.</title>
        <authorList>
            <person name="Goto T."/>
            <person name="Yamashita A."/>
            <person name="Hirakawa H."/>
            <person name="Matsutani M."/>
            <person name="Todo K."/>
            <person name="Ohshima K."/>
            <person name="Toh H."/>
            <person name="Miyamoto K."/>
            <person name="Kuhara S."/>
            <person name="Hattori M."/>
            <person name="Shimizu T."/>
            <person name="Akimoto S."/>
        </authorList>
    </citation>
    <scope>NUCLEOTIDE SEQUENCE [LARGE SCALE GENOMIC DNA]</scope>
    <source>
        <strain evidence="3">ATCC 29328 / DSM 20472 / WAL 2508</strain>
    </source>
</reference>
<keyword evidence="1" id="KW-1133">Transmembrane helix</keyword>
<gene>
    <name evidence="2" type="ordered locus">FMG_1577</name>
</gene>
<keyword evidence="1" id="KW-0472">Membrane</keyword>
<keyword evidence="1" id="KW-0812">Transmembrane</keyword>
<dbReference type="RefSeq" id="WP_012291202.1">
    <property type="nucleotide sequence ID" value="NC_010376.1"/>
</dbReference>
<dbReference type="HOGENOM" id="CLU_2154616_0_0_9"/>
<keyword evidence="3" id="KW-1185">Reference proteome</keyword>
<name>B0S3Q5_FINM2</name>